<dbReference type="EnsemblPlants" id="Bo5g038600.1">
    <property type="protein sequence ID" value="Bo5g038600.1"/>
    <property type="gene ID" value="Bo5g038600"/>
</dbReference>
<accession>A0A0D3CCF7</accession>
<protein>
    <submittedName>
        <fullName evidence="2">Uncharacterized protein</fullName>
    </submittedName>
</protein>
<evidence type="ECO:0000313" key="3">
    <source>
        <dbReference type="Proteomes" id="UP000032141"/>
    </source>
</evidence>
<organism evidence="2 3">
    <name type="scientific">Brassica oleracea var. oleracea</name>
    <dbReference type="NCBI Taxonomy" id="109376"/>
    <lineage>
        <taxon>Eukaryota</taxon>
        <taxon>Viridiplantae</taxon>
        <taxon>Streptophyta</taxon>
        <taxon>Embryophyta</taxon>
        <taxon>Tracheophyta</taxon>
        <taxon>Spermatophyta</taxon>
        <taxon>Magnoliopsida</taxon>
        <taxon>eudicotyledons</taxon>
        <taxon>Gunneridae</taxon>
        <taxon>Pentapetalae</taxon>
        <taxon>rosids</taxon>
        <taxon>malvids</taxon>
        <taxon>Brassicales</taxon>
        <taxon>Brassicaceae</taxon>
        <taxon>Brassiceae</taxon>
        <taxon>Brassica</taxon>
    </lineage>
</organism>
<feature type="region of interest" description="Disordered" evidence="1">
    <location>
        <begin position="346"/>
        <end position="376"/>
    </location>
</feature>
<proteinExistence type="predicted"/>
<dbReference type="Gramene" id="Bo5g038600.1">
    <property type="protein sequence ID" value="Bo5g038600.1"/>
    <property type="gene ID" value="Bo5g038600"/>
</dbReference>
<evidence type="ECO:0000313" key="2">
    <source>
        <dbReference type="EnsemblPlants" id="Bo5g038600.1"/>
    </source>
</evidence>
<evidence type="ECO:0000256" key="1">
    <source>
        <dbReference type="SAM" id="MobiDB-lite"/>
    </source>
</evidence>
<dbReference type="HOGENOM" id="CLU_033858_0_0_1"/>
<dbReference type="Pfam" id="PF03004">
    <property type="entry name" value="Transposase_24"/>
    <property type="match status" value="1"/>
</dbReference>
<name>A0A0D3CCF7_BRAOL</name>
<sequence>MGPDEIHPDLLVPPNAPYAMYTVKDLLAQSGRGGLLVLDPDRPDIILWFGIDDSVARNVTEVIKGYFPHAYPNWKSTPIYIKKTCFKMFAQNYHWSIGVNEKVKNVFKGKAKKLLLDTISNWKDDWIFRGYEQGKRAELTTRVWDDLICYWNLPSSIKVSNSYSASRLTKDEHGNGPMLHATGQKSHAGVRLEMAKETGVLLSLMDLYERTHKNKAGQFVDPRSEQIYNDVVARIEDRQIQLTQQSPDGIPVTLSTVKVDQIYEKKKRRTLGIGSVNNVPRATSSYGQRRADEVIELRSKFNETCSELNQTWSSFAARMTSFEGILDVLASENPQVEAMVAQMRTQTSIPEPSHNEEDVQRTSQEFFDELRPSNNP</sequence>
<reference evidence="2 3" key="1">
    <citation type="journal article" date="2014" name="Genome Biol.">
        <title>Transcriptome and methylome profiling reveals relics of genome dominance in the mesopolyploid Brassica oleracea.</title>
        <authorList>
            <person name="Parkin I.A."/>
            <person name="Koh C."/>
            <person name="Tang H."/>
            <person name="Robinson S.J."/>
            <person name="Kagale S."/>
            <person name="Clarke W.E."/>
            <person name="Town C.D."/>
            <person name="Nixon J."/>
            <person name="Krishnakumar V."/>
            <person name="Bidwell S.L."/>
            <person name="Denoeud F."/>
            <person name="Belcram H."/>
            <person name="Links M.G."/>
            <person name="Just J."/>
            <person name="Clarke C."/>
            <person name="Bender T."/>
            <person name="Huebert T."/>
            <person name="Mason A.S."/>
            <person name="Pires J.C."/>
            <person name="Barker G."/>
            <person name="Moore J."/>
            <person name="Walley P.G."/>
            <person name="Manoli S."/>
            <person name="Batley J."/>
            <person name="Edwards D."/>
            <person name="Nelson M.N."/>
            <person name="Wang X."/>
            <person name="Paterson A.H."/>
            <person name="King G."/>
            <person name="Bancroft I."/>
            <person name="Chalhoub B."/>
            <person name="Sharpe A.G."/>
        </authorList>
    </citation>
    <scope>NUCLEOTIDE SEQUENCE</scope>
    <source>
        <strain evidence="2 3">cv. TO1000</strain>
    </source>
</reference>
<dbReference type="AlphaFoldDB" id="A0A0D3CCF7"/>
<dbReference type="Proteomes" id="UP000032141">
    <property type="component" value="Chromosome C5"/>
</dbReference>
<reference evidence="2" key="2">
    <citation type="submission" date="2015-03" db="UniProtKB">
        <authorList>
            <consortium name="EnsemblPlants"/>
        </authorList>
    </citation>
    <scope>IDENTIFICATION</scope>
</reference>
<dbReference type="InterPro" id="IPR004252">
    <property type="entry name" value="Probable_transposase_24"/>
</dbReference>
<keyword evidence="3" id="KW-1185">Reference proteome</keyword>